<name>A0A397UI21_9GLOM</name>
<evidence type="ECO:0000313" key="1">
    <source>
        <dbReference type="EMBL" id="RIB08429.1"/>
    </source>
</evidence>
<dbReference type="OrthoDB" id="3219396at2759"/>
<accession>A0A397UI21</accession>
<proteinExistence type="predicted"/>
<comment type="caution">
    <text evidence="1">The sequence shown here is derived from an EMBL/GenBank/DDBJ whole genome shotgun (WGS) entry which is preliminary data.</text>
</comment>
<dbReference type="EMBL" id="QKWP01001510">
    <property type="protein sequence ID" value="RIB08429.1"/>
    <property type="molecule type" value="Genomic_DNA"/>
</dbReference>
<organism evidence="1 2">
    <name type="scientific">Gigaspora rosea</name>
    <dbReference type="NCBI Taxonomy" id="44941"/>
    <lineage>
        <taxon>Eukaryota</taxon>
        <taxon>Fungi</taxon>
        <taxon>Fungi incertae sedis</taxon>
        <taxon>Mucoromycota</taxon>
        <taxon>Glomeromycotina</taxon>
        <taxon>Glomeromycetes</taxon>
        <taxon>Diversisporales</taxon>
        <taxon>Gigasporaceae</taxon>
        <taxon>Gigaspora</taxon>
    </lineage>
</organism>
<keyword evidence="2" id="KW-1185">Reference proteome</keyword>
<gene>
    <name evidence="1" type="ORF">C2G38_2147062</name>
</gene>
<reference evidence="1 2" key="1">
    <citation type="submission" date="2018-06" db="EMBL/GenBank/DDBJ databases">
        <title>Comparative genomics reveals the genomic features of Rhizophagus irregularis, R. cerebriforme, R. diaphanum and Gigaspora rosea, and their symbiotic lifestyle signature.</title>
        <authorList>
            <person name="Morin E."/>
            <person name="San Clemente H."/>
            <person name="Chen E.C.H."/>
            <person name="De La Providencia I."/>
            <person name="Hainaut M."/>
            <person name="Kuo A."/>
            <person name="Kohler A."/>
            <person name="Murat C."/>
            <person name="Tang N."/>
            <person name="Roy S."/>
            <person name="Loubradou J."/>
            <person name="Henrissat B."/>
            <person name="Grigoriev I.V."/>
            <person name="Corradi N."/>
            <person name="Roux C."/>
            <person name="Martin F.M."/>
        </authorList>
    </citation>
    <scope>NUCLEOTIDE SEQUENCE [LARGE SCALE GENOMIC DNA]</scope>
    <source>
        <strain evidence="1 2">DAOM 194757</strain>
    </source>
</reference>
<dbReference type="AlphaFoldDB" id="A0A397UI21"/>
<protein>
    <submittedName>
        <fullName evidence="1">Uncharacterized protein</fullName>
    </submittedName>
</protein>
<sequence length="63" mass="7259">MQFAKILPLTLQYLNLSCNLVLRSYIDIFLNHCNVPLKRLLLGHLDAKTVKALIEFCRIVVDC</sequence>
<dbReference type="Proteomes" id="UP000266673">
    <property type="component" value="Unassembled WGS sequence"/>
</dbReference>
<evidence type="ECO:0000313" key="2">
    <source>
        <dbReference type="Proteomes" id="UP000266673"/>
    </source>
</evidence>